<protein>
    <submittedName>
        <fullName evidence="3">4-carboxymuconolactone decarboxylase</fullName>
    </submittedName>
</protein>
<dbReference type="Proteomes" id="UP000182894">
    <property type="component" value="Unassembled WGS sequence"/>
</dbReference>
<dbReference type="AlphaFoldDB" id="A0A1G7UCI1"/>
<dbReference type="PANTHER" id="PTHR33570">
    <property type="entry name" value="4-CARBOXYMUCONOLACTONE DECARBOXYLASE FAMILY PROTEIN"/>
    <property type="match status" value="1"/>
</dbReference>
<feature type="signal peptide" evidence="1">
    <location>
        <begin position="1"/>
        <end position="17"/>
    </location>
</feature>
<keyword evidence="1" id="KW-0732">Signal</keyword>
<evidence type="ECO:0000313" key="3">
    <source>
        <dbReference type="EMBL" id="SDG44749.1"/>
    </source>
</evidence>
<dbReference type="PANTHER" id="PTHR33570:SF9">
    <property type="entry name" value="BLL4600 PROTEIN"/>
    <property type="match status" value="1"/>
</dbReference>
<accession>A0A1G7UCI1</accession>
<dbReference type="Gene3D" id="1.20.1290.10">
    <property type="entry name" value="AhpD-like"/>
    <property type="match status" value="1"/>
</dbReference>
<reference evidence="4" key="1">
    <citation type="submission" date="2016-10" db="EMBL/GenBank/DDBJ databases">
        <authorList>
            <person name="Varghese N."/>
            <person name="Submissions S."/>
        </authorList>
    </citation>
    <scope>NUCLEOTIDE SEQUENCE [LARGE SCALE GENOMIC DNA]</scope>
    <source>
        <strain evidence="4">ATCC 700689</strain>
    </source>
</reference>
<dbReference type="RefSeq" id="WP_074750459.1">
    <property type="nucleotide sequence ID" value="NZ_FNCO01000002.1"/>
</dbReference>
<dbReference type="Pfam" id="PF02627">
    <property type="entry name" value="CMD"/>
    <property type="match status" value="2"/>
</dbReference>
<keyword evidence="4" id="KW-1185">Reference proteome</keyword>
<feature type="domain" description="Carboxymuconolactone decarboxylase-like" evidence="2">
    <location>
        <begin position="39"/>
        <end position="122"/>
    </location>
</feature>
<evidence type="ECO:0000313" key="4">
    <source>
        <dbReference type="Proteomes" id="UP000182894"/>
    </source>
</evidence>
<dbReference type="InterPro" id="IPR029032">
    <property type="entry name" value="AhpD-like"/>
</dbReference>
<evidence type="ECO:0000259" key="2">
    <source>
        <dbReference type="Pfam" id="PF02627"/>
    </source>
</evidence>
<dbReference type="SUPFAM" id="SSF69118">
    <property type="entry name" value="AhpD-like"/>
    <property type="match status" value="1"/>
</dbReference>
<dbReference type="InterPro" id="IPR052512">
    <property type="entry name" value="4CMD/NDH-1_regulator"/>
</dbReference>
<dbReference type="EMBL" id="FNCO01000002">
    <property type="protein sequence ID" value="SDG44749.1"/>
    <property type="molecule type" value="Genomic_DNA"/>
</dbReference>
<dbReference type="OrthoDB" id="9801400at2"/>
<feature type="domain" description="Carboxymuconolactone decarboxylase-like" evidence="2">
    <location>
        <begin position="166"/>
        <end position="250"/>
    </location>
</feature>
<organism evidence="3 4">
    <name type="scientific">Pseudomonas abietaniphila</name>
    <dbReference type="NCBI Taxonomy" id="89065"/>
    <lineage>
        <taxon>Bacteria</taxon>
        <taxon>Pseudomonadati</taxon>
        <taxon>Pseudomonadota</taxon>
        <taxon>Gammaproteobacteria</taxon>
        <taxon>Pseudomonadales</taxon>
        <taxon>Pseudomonadaceae</taxon>
        <taxon>Pseudomonas</taxon>
    </lineage>
</organism>
<feature type="chain" id="PRO_5010292370" evidence="1">
    <location>
        <begin position="18"/>
        <end position="258"/>
    </location>
</feature>
<dbReference type="InterPro" id="IPR003779">
    <property type="entry name" value="CMD-like"/>
</dbReference>
<evidence type="ECO:0000256" key="1">
    <source>
        <dbReference type="SAM" id="SignalP"/>
    </source>
</evidence>
<dbReference type="GO" id="GO:0051920">
    <property type="term" value="F:peroxiredoxin activity"/>
    <property type="evidence" value="ECO:0007669"/>
    <property type="project" value="InterPro"/>
</dbReference>
<name>A0A1G7UCI1_9PSED</name>
<proteinExistence type="predicted"/>
<gene>
    <name evidence="3" type="ORF">SAMN05216605_102114</name>
</gene>
<sequence>MKLIATTLASVFFSALAGAEEGKSRPDPQPSPDVLEITPQLYRYTTDLLFGEVWKRPDLPPRDRSLITLAALLASGQTAQMTGHIKLGLDNGVKPVEITGLITHLAFYSGWPNAMSAVGVAKQVFAERGLDPEQITPPPSEPLTLNEESEAKRRAAVEGSVGVTAPELARYTNDVLFGDLWRRTDLTPRDRSLITVAALIAQNQSAQLTFHLNRAMDNGLTREQAAEVVTHLAFYVGWPKAMSAVPVLKDVFASRSAG</sequence>
<dbReference type="STRING" id="89065.SAMN05216605_102114"/>